<gene>
    <name evidence="3" type="ORF">EVA_13781</name>
</gene>
<organism evidence="3">
    <name type="scientific">gut metagenome</name>
    <dbReference type="NCBI Taxonomy" id="749906"/>
    <lineage>
        <taxon>unclassified sequences</taxon>
        <taxon>metagenomes</taxon>
        <taxon>organismal metagenomes</taxon>
    </lineage>
</organism>
<sequence>MKQLILSALLALPLSAAAQVPVNFSWGSKDIQYASDLRPALRNQRDTLVTVWRGERAAVQAVVYAPQATGTLQVKLTEKQKGHSAFTQATAHFVDYVLTNNFQGCGYPPQGLTAYPVPDRINLPEETCQLKAESTRPVWCTLDVSRDAKPGVHKLALEVTDSATQKVVGKLALLVRVLDRTLPAPADQQFHVDYWQQPYAVSRQYGLKRWSKEHMEALKPYLRLLARSGQKVVSAILFYEPWGDQSFDKFDPMIRTTRRKDGTWIYDYTIFDRWVELCAECGIDRQINCFSMVPWDMSFRYFDEATGKDIDLRTSTSSPEYKALWTSFLQNFATHLKERGWYDKTCIAMDERGLPNMLDAYRVLQEAVPDMKMSLAGTYHKELVDKLYDYCIAYGEDFSPEELAARRAKGWVSTTYTCCSTPEPNIFSNSLPAEGAWLPIYCVANQFDGYLRWAWMNWDDKSMTDSRFRLFAPGDTYCIYPGPRSSVRYERFMEGVAMAEKIRILRETYTKQGNTAALDRLNALVDRFRAEGIPEGETASSLVNALHALLNQ</sequence>
<dbReference type="EMBL" id="AMCI01004422">
    <property type="protein sequence ID" value="EJW98110.1"/>
    <property type="molecule type" value="Genomic_DNA"/>
</dbReference>
<accession>J9CDT6</accession>
<proteinExistence type="predicted"/>
<feature type="domain" description="Glycoside hydrolase 123 catalytic" evidence="1">
    <location>
        <begin position="195"/>
        <end position="505"/>
    </location>
</feature>
<dbReference type="SUPFAM" id="SSF51445">
    <property type="entry name" value="(Trans)glycosidases"/>
    <property type="match status" value="1"/>
</dbReference>
<dbReference type="InterPro" id="IPR053850">
    <property type="entry name" value="Glyco_hydro_123_N_2"/>
</dbReference>
<evidence type="ECO:0000313" key="3">
    <source>
        <dbReference type="EMBL" id="EJW98110.1"/>
    </source>
</evidence>
<dbReference type="Pfam" id="PF13320">
    <property type="entry name" value="GH123_cat"/>
    <property type="match status" value="1"/>
</dbReference>
<evidence type="ECO:0000259" key="2">
    <source>
        <dbReference type="Pfam" id="PF22680"/>
    </source>
</evidence>
<protein>
    <submittedName>
        <fullName evidence="3">Uncharacterized protein</fullName>
    </submittedName>
</protein>
<name>J9CDT6_9ZZZZ</name>
<feature type="domain" description="Glycoside hydrolase 123 N-terminal" evidence="2">
    <location>
        <begin position="26"/>
        <end position="160"/>
    </location>
</feature>
<reference evidence="3" key="1">
    <citation type="journal article" date="2012" name="PLoS ONE">
        <title>Gene sets for utilization of primary and secondary nutrition supplies in the distal gut of endangered iberian lynx.</title>
        <authorList>
            <person name="Alcaide M."/>
            <person name="Messina E."/>
            <person name="Richter M."/>
            <person name="Bargiela R."/>
            <person name="Peplies J."/>
            <person name="Huws S.A."/>
            <person name="Newbold C.J."/>
            <person name="Golyshin P.N."/>
            <person name="Simon M.A."/>
            <person name="Lopez G."/>
            <person name="Yakimov M.M."/>
            <person name="Ferrer M."/>
        </authorList>
    </citation>
    <scope>NUCLEOTIDE SEQUENCE</scope>
</reference>
<dbReference type="AlphaFoldDB" id="J9CDT6"/>
<dbReference type="Pfam" id="PF22680">
    <property type="entry name" value="Glyco_hydro_123_N_2"/>
    <property type="match status" value="1"/>
</dbReference>
<comment type="caution">
    <text evidence="3">The sequence shown here is derived from an EMBL/GenBank/DDBJ whole genome shotgun (WGS) entry which is preliminary data.</text>
</comment>
<evidence type="ECO:0000259" key="1">
    <source>
        <dbReference type="Pfam" id="PF13320"/>
    </source>
</evidence>
<dbReference type="InterPro" id="IPR017853">
    <property type="entry name" value="GH"/>
</dbReference>
<dbReference type="InterPro" id="IPR025150">
    <property type="entry name" value="GH123_cat"/>
</dbReference>